<dbReference type="PROSITE" id="PS51910">
    <property type="entry name" value="GH18_2"/>
    <property type="match status" value="1"/>
</dbReference>
<keyword evidence="13 15" id="KW-0326">Glycosidase</keyword>
<dbReference type="EnsemblMetazoa" id="PPA17955.1">
    <property type="protein sequence ID" value="PPA17955.1"/>
    <property type="gene ID" value="WBGene00107509"/>
</dbReference>
<dbReference type="InterPro" id="IPR001873">
    <property type="entry name" value="ENaC"/>
</dbReference>
<evidence type="ECO:0000313" key="20">
    <source>
        <dbReference type="Proteomes" id="UP000005239"/>
    </source>
</evidence>
<evidence type="ECO:0000256" key="15">
    <source>
        <dbReference type="RuleBase" id="RU000489"/>
    </source>
</evidence>
<dbReference type="Pfam" id="PF00704">
    <property type="entry name" value="Glyco_hydro_18"/>
    <property type="match status" value="1"/>
</dbReference>
<feature type="region of interest" description="Disordered" evidence="17">
    <location>
        <begin position="380"/>
        <end position="414"/>
    </location>
</feature>
<accession>A0A2A6C2A1</accession>
<dbReference type="InterPro" id="IPR011583">
    <property type="entry name" value="Chitinase_II/V-like_cat"/>
</dbReference>
<proteinExistence type="inferred from homology"/>
<keyword evidence="3 16" id="KW-0813">Transport</keyword>
<keyword evidence="10 18" id="KW-0472">Membrane</keyword>
<dbReference type="GO" id="GO:0006032">
    <property type="term" value="P:chitin catabolic process"/>
    <property type="evidence" value="ECO:0000318"/>
    <property type="project" value="GO_Central"/>
</dbReference>
<dbReference type="InterPro" id="IPR017853">
    <property type="entry name" value="GH"/>
</dbReference>
<dbReference type="AlphaFoldDB" id="A0A2A6C2A1"/>
<dbReference type="Gene3D" id="3.20.20.80">
    <property type="entry name" value="Glycosidases"/>
    <property type="match status" value="1"/>
</dbReference>
<name>A0A2A6C2A1_PRIPA</name>
<dbReference type="GO" id="GO:0005975">
    <property type="term" value="P:carbohydrate metabolic process"/>
    <property type="evidence" value="ECO:0007669"/>
    <property type="project" value="InterPro"/>
</dbReference>
<evidence type="ECO:0000256" key="7">
    <source>
        <dbReference type="ARBA" id="ARBA00022989"/>
    </source>
</evidence>
<dbReference type="PANTHER" id="PTHR11177:SF400">
    <property type="entry name" value="ENDOCHITINASE-RELATED"/>
    <property type="match status" value="1"/>
</dbReference>
<dbReference type="GO" id="GO:0016020">
    <property type="term" value="C:membrane"/>
    <property type="evidence" value="ECO:0007669"/>
    <property type="project" value="UniProtKB-SubCell"/>
</dbReference>
<keyword evidence="20" id="KW-1185">Reference proteome</keyword>
<dbReference type="Gene3D" id="3.30.40.10">
    <property type="entry name" value="Zinc/RING finger domain, C3HC4 (zinc finger)"/>
    <property type="match status" value="1"/>
</dbReference>
<keyword evidence="7 18" id="KW-1133">Transmembrane helix</keyword>
<dbReference type="GO" id="GO:0008061">
    <property type="term" value="F:chitin binding"/>
    <property type="evidence" value="ECO:0007669"/>
    <property type="project" value="InterPro"/>
</dbReference>
<accession>A0A8R1YC46</accession>
<protein>
    <submittedName>
        <fullName evidence="19">Ion channel</fullName>
    </submittedName>
</protein>
<reference evidence="19" key="2">
    <citation type="submission" date="2022-06" db="UniProtKB">
        <authorList>
            <consortium name="EnsemblMetazoa"/>
        </authorList>
    </citation>
    <scope>IDENTIFICATION</scope>
    <source>
        <strain evidence="19">PS312</strain>
    </source>
</reference>
<evidence type="ECO:0000256" key="3">
    <source>
        <dbReference type="ARBA" id="ARBA00022448"/>
    </source>
</evidence>
<dbReference type="InterPro" id="IPR013083">
    <property type="entry name" value="Znf_RING/FYVE/PHD"/>
</dbReference>
<evidence type="ECO:0000256" key="17">
    <source>
        <dbReference type="SAM" id="MobiDB-lite"/>
    </source>
</evidence>
<feature type="transmembrane region" description="Helical" evidence="18">
    <location>
        <begin position="1076"/>
        <end position="1096"/>
    </location>
</feature>
<organism evidence="19 20">
    <name type="scientific">Pristionchus pacificus</name>
    <name type="common">Parasitic nematode worm</name>
    <dbReference type="NCBI Taxonomy" id="54126"/>
    <lineage>
        <taxon>Eukaryota</taxon>
        <taxon>Metazoa</taxon>
        <taxon>Ecdysozoa</taxon>
        <taxon>Nematoda</taxon>
        <taxon>Chromadorea</taxon>
        <taxon>Rhabditida</taxon>
        <taxon>Rhabditina</taxon>
        <taxon>Diplogasteromorpha</taxon>
        <taxon>Diplogasteroidea</taxon>
        <taxon>Neodiplogasteridae</taxon>
        <taxon>Pristionchus</taxon>
    </lineage>
</organism>
<dbReference type="PRINTS" id="PR01078">
    <property type="entry name" value="AMINACHANNEL"/>
</dbReference>
<dbReference type="GO" id="GO:0005272">
    <property type="term" value="F:sodium channel activity"/>
    <property type="evidence" value="ECO:0007669"/>
    <property type="project" value="UniProtKB-KW"/>
</dbReference>
<dbReference type="GO" id="GO:0005576">
    <property type="term" value="C:extracellular region"/>
    <property type="evidence" value="ECO:0000318"/>
    <property type="project" value="GO_Central"/>
</dbReference>
<evidence type="ECO:0000256" key="8">
    <source>
        <dbReference type="ARBA" id="ARBA00023053"/>
    </source>
</evidence>
<evidence type="ECO:0000256" key="4">
    <source>
        <dbReference type="ARBA" id="ARBA00022461"/>
    </source>
</evidence>
<dbReference type="Pfam" id="PF00858">
    <property type="entry name" value="ASC"/>
    <property type="match status" value="1"/>
</dbReference>
<dbReference type="SUPFAM" id="SSF51445">
    <property type="entry name" value="(Trans)glycosidases"/>
    <property type="match status" value="1"/>
</dbReference>
<keyword evidence="9 16" id="KW-0406">Ion transport</keyword>
<evidence type="ECO:0000256" key="1">
    <source>
        <dbReference type="ARBA" id="ARBA00004141"/>
    </source>
</evidence>
<evidence type="ECO:0000256" key="2">
    <source>
        <dbReference type="ARBA" id="ARBA00007193"/>
    </source>
</evidence>
<dbReference type="PANTHER" id="PTHR11177">
    <property type="entry name" value="CHITINASE"/>
    <property type="match status" value="1"/>
</dbReference>
<dbReference type="InterPro" id="IPR011105">
    <property type="entry name" value="Cell_wall_hydrolase_SleB"/>
</dbReference>
<keyword evidence="5 16" id="KW-0812">Transmembrane</keyword>
<evidence type="ECO:0000256" key="10">
    <source>
        <dbReference type="ARBA" id="ARBA00023136"/>
    </source>
</evidence>
<evidence type="ECO:0000256" key="5">
    <source>
        <dbReference type="ARBA" id="ARBA00022692"/>
    </source>
</evidence>
<evidence type="ECO:0000256" key="12">
    <source>
        <dbReference type="ARBA" id="ARBA00023201"/>
    </source>
</evidence>
<dbReference type="FunFam" id="1.10.10.2520:FF:000004">
    <property type="entry name" value="Ion channel"/>
    <property type="match status" value="1"/>
</dbReference>
<feature type="compositionally biased region" description="Polar residues" evidence="17">
    <location>
        <begin position="401"/>
        <end position="414"/>
    </location>
</feature>
<comment type="subcellular location">
    <subcellularLocation>
        <location evidence="1">Membrane</location>
        <topology evidence="1">Multi-pass membrane protein</topology>
    </subcellularLocation>
</comment>
<sequence length="1122" mass="126651">MSVSSPVHACHYANWGVYTDEPYKFKSDKIPLHLCTHIFYTFAAVNLTTFETSLSDVNSDIDLGSIEGINELKEKQPELKTILSFGGYITSQHGTFSKLAADPGNRAKFAKSAWNLVNRYGFDGMNLDWEFPERTDRSNYVTLLKDLKETSNGKLLTASVSSESKKIDTVYDAEEMKLYLDLLLVMTYDFNGSWSKNIGHFAAYDIATAGMDYWANNGFPKHKLIMGIDAYARGWRAHQCVIGYHAIGASPKMPFTKEIGYASLFELKRMEGESIIETPEGPFYEVEIDGENVCYGFENKESILRKMSFVKRRGFGGAFTWKIDNDDEHFTVHRAVLEGLGIQLNNSSRKLRANSNPHKYEECVHGSWMIRDAPSGTVFNPSTGGFSQASGGGGGHYTRDASPSHQPTQSSDGFQYSDYDLDVLKKTIWLEARGESKEGQIAVTHVIKNRARANQPGFGGGTIAGVCLKHMQFECWNKQKPSDVHPRGEGYEEMDEWVKGVLEGRIADNTNGALYYNNPDKEGYPEWTRNVNRGLKIGNHQFYTHWTMCSDSANRLLLCLIARIFHFDNNHGSHRARVVTQLFVIPPFECIASNSNLMMPLNSFTMRTKLLNLRLEMKKTAFVGSVDRELIKKLCEINCTDCKVFLIEIDGTPKTDLFGNLFCAACTDVSNRVVFDNTMLKDFYDAVKCSETKIGYRCTFHNEVNESCNQLHSMHNLVSQRTADTGSDHVKYGCVWHARTTQDHKLMLVDPEKDPGGDRTGHFASLDRFQRRKFACFYHCACCSTLLQNDTDDSPSRVPSRDPVLLECGHIVGSRCVFKVLDKERTVVYCLFCDKEHTKIEGRNITTPSTLLLPLLGLNTRTCALRCKLPHPVANIVNITKGCRWCTLEKENKMGITETINYLWKFSTNKLINGFTIIIQRGTGKGLSFGRLLIDFSLWCTIVCLNKIVTSAKWMAIVFTLIFFAITNGTYTEIAWLLRQYELIEQNKTTADDYGLANDEPRQHRARLMLRLLMAKLSDTDRIADGYSFTELVTECTFDGVTCTSSDFTPFLHPEYGVCFTFNGERTISKAGKTEGLRMLMTVNVISLPSLLYQFILSQQYSPLAGKFDFLPTTDSTTIIAH</sequence>
<reference evidence="20" key="1">
    <citation type="journal article" date="2008" name="Nat. Genet.">
        <title>The Pristionchus pacificus genome provides a unique perspective on nematode lifestyle and parasitism.</title>
        <authorList>
            <person name="Dieterich C."/>
            <person name="Clifton S.W."/>
            <person name="Schuster L.N."/>
            <person name="Chinwalla A."/>
            <person name="Delehaunty K."/>
            <person name="Dinkelacker I."/>
            <person name="Fulton L."/>
            <person name="Fulton R."/>
            <person name="Godfrey J."/>
            <person name="Minx P."/>
            <person name="Mitreva M."/>
            <person name="Roeseler W."/>
            <person name="Tian H."/>
            <person name="Witte H."/>
            <person name="Yang S.P."/>
            <person name="Wilson R.K."/>
            <person name="Sommer R.J."/>
        </authorList>
    </citation>
    <scope>NUCLEOTIDE SEQUENCE [LARGE SCALE GENOMIC DNA]</scope>
    <source>
        <strain evidence="20">PS312</strain>
    </source>
</reference>
<dbReference type="PROSITE" id="PS01095">
    <property type="entry name" value="GH18_1"/>
    <property type="match status" value="1"/>
</dbReference>
<keyword evidence="14 16" id="KW-0407">Ion channel</keyword>
<evidence type="ECO:0000256" key="9">
    <source>
        <dbReference type="ARBA" id="ARBA00023065"/>
    </source>
</evidence>
<comment type="similarity">
    <text evidence="2 16">Belongs to the amiloride-sensitive sodium channel (TC 1.A.6) family.</text>
</comment>
<dbReference type="SMART" id="SM00636">
    <property type="entry name" value="Glyco_18"/>
    <property type="match status" value="1"/>
</dbReference>
<dbReference type="Pfam" id="PF07486">
    <property type="entry name" value="Hydrolase_2"/>
    <property type="match status" value="1"/>
</dbReference>
<evidence type="ECO:0000256" key="11">
    <source>
        <dbReference type="ARBA" id="ARBA00023180"/>
    </source>
</evidence>
<keyword evidence="12 16" id="KW-0739">Sodium transport</keyword>
<keyword evidence="4 16" id="KW-0894">Sodium channel</keyword>
<dbReference type="InterPro" id="IPR001223">
    <property type="entry name" value="Glyco_hydro18_cat"/>
</dbReference>
<dbReference type="InterPro" id="IPR001579">
    <property type="entry name" value="Glyco_hydro_18_chit_AS"/>
</dbReference>
<dbReference type="Gene3D" id="2.60.470.10">
    <property type="entry name" value="Acid-sensing ion channels like domains"/>
    <property type="match status" value="1"/>
</dbReference>
<dbReference type="Gene3D" id="3.10.50.10">
    <property type="match status" value="1"/>
</dbReference>
<evidence type="ECO:0000313" key="19">
    <source>
        <dbReference type="EnsemblMetazoa" id="PPA17955.1"/>
    </source>
</evidence>
<dbReference type="Proteomes" id="UP000005239">
    <property type="component" value="Unassembled WGS sequence"/>
</dbReference>
<dbReference type="Gene3D" id="6.20.240.60">
    <property type="match status" value="1"/>
</dbReference>
<keyword evidence="8" id="KW-0915">Sodium</keyword>
<evidence type="ECO:0000256" key="14">
    <source>
        <dbReference type="ARBA" id="ARBA00023303"/>
    </source>
</evidence>
<dbReference type="InterPro" id="IPR042047">
    <property type="entry name" value="SleB_dom1"/>
</dbReference>
<dbReference type="InterPro" id="IPR029070">
    <property type="entry name" value="Chitinase_insertion_sf"/>
</dbReference>
<evidence type="ECO:0000256" key="13">
    <source>
        <dbReference type="ARBA" id="ARBA00023295"/>
    </source>
</evidence>
<feature type="transmembrane region" description="Helical" evidence="18">
    <location>
        <begin position="954"/>
        <end position="978"/>
    </location>
</feature>
<evidence type="ECO:0000256" key="16">
    <source>
        <dbReference type="RuleBase" id="RU000679"/>
    </source>
</evidence>
<dbReference type="FunFam" id="3.10.50.10:FF:000019">
    <property type="entry name" value="Glycoside hydrolase"/>
    <property type="match status" value="1"/>
</dbReference>
<dbReference type="GO" id="GO:0004568">
    <property type="term" value="F:chitinase activity"/>
    <property type="evidence" value="ECO:0000318"/>
    <property type="project" value="GO_Central"/>
</dbReference>
<keyword evidence="11" id="KW-0325">Glycoprotein</keyword>
<gene>
    <name evidence="19" type="primary">WBGene00107509</name>
</gene>
<dbReference type="InterPro" id="IPR050314">
    <property type="entry name" value="Glycosyl_Hydrlase_18"/>
</dbReference>
<keyword evidence="6 15" id="KW-0378">Hydrolase</keyword>
<dbReference type="Gene3D" id="1.10.10.2520">
    <property type="entry name" value="Cell wall hydrolase SleB, domain 1"/>
    <property type="match status" value="1"/>
</dbReference>
<evidence type="ECO:0000256" key="18">
    <source>
        <dbReference type="SAM" id="Phobius"/>
    </source>
</evidence>
<evidence type="ECO:0000256" key="6">
    <source>
        <dbReference type="ARBA" id="ARBA00022801"/>
    </source>
</evidence>